<name>A0ABM7QGG5_9GAMM</name>
<keyword evidence="1" id="KW-0812">Transmembrane</keyword>
<feature type="transmembrane region" description="Helical" evidence="1">
    <location>
        <begin position="20"/>
        <end position="43"/>
    </location>
</feature>
<keyword evidence="3" id="KW-1185">Reference proteome</keyword>
<gene>
    <name evidence="2" type="ORF">LYSHEL_26220</name>
</gene>
<dbReference type="RefSeq" id="WP_213434508.1">
    <property type="nucleotide sequence ID" value="NZ_AP024546.1"/>
</dbReference>
<sequence>MTRSTPAATSQPWVHDPVRLLLGVGAVLFWLAASIPLAVLGLVAPLPGAVGVFLFFVPQYLFGFALVVRPVESGFARLFPEGTAVLACVALWLAVAIGHAVLTRRWTLTNAFLAALASVVGCAVIVHLAFAAFGYAVQLDGL</sequence>
<feature type="transmembrane region" description="Helical" evidence="1">
    <location>
        <begin position="114"/>
        <end position="137"/>
    </location>
</feature>
<evidence type="ECO:0008006" key="4">
    <source>
        <dbReference type="Google" id="ProtNLM"/>
    </source>
</evidence>
<organism evidence="2 3">
    <name type="scientific">Lysobacter helvus</name>
    <dbReference type="NCBI Taxonomy" id="2675059"/>
    <lineage>
        <taxon>Bacteria</taxon>
        <taxon>Pseudomonadati</taxon>
        <taxon>Pseudomonadota</taxon>
        <taxon>Gammaproteobacteria</taxon>
        <taxon>Lysobacterales</taxon>
        <taxon>Lysobacteraceae</taxon>
        <taxon>Lysobacter</taxon>
    </lineage>
</organism>
<feature type="transmembrane region" description="Helical" evidence="1">
    <location>
        <begin position="83"/>
        <end position="102"/>
    </location>
</feature>
<keyword evidence="1" id="KW-0472">Membrane</keyword>
<protein>
    <recommendedName>
        <fullName evidence="4">DUF4175 domain-containing protein</fullName>
    </recommendedName>
</protein>
<evidence type="ECO:0000313" key="2">
    <source>
        <dbReference type="EMBL" id="BCT96751.1"/>
    </source>
</evidence>
<reference evidence="2 3" key="1">
    <citation type="submission" date="2021-03" db="EMBL/GenBank/DDBJ databases">
        <title>Complete Genome Sequences of Two Lysobacter Strains Isolated from Sea Water (Lysobacter caseinilyticus) and Soil (Lysobacter helvus) in South Korea.</title>
        <authorList>
            <person name="Watanabe Y."/>
            <person name="Arakawa K."/>
        </authorList>
    </citation>
    <scope>NUCLEOTIDE SEQUENCE [LARGE SCALE GENOMIC DNA]</scope>
    <source>
        <strain evidence="2 3">D10</strain>
    </source>
</reference>
<evidence type="ECO:0000313" key="3">
    <source>
        <dbReference type="Proteomes" id="UP000680514"/>
    </source>
</evidence>
<keyword evidence="1" id="KW-1133">Transmembrane helix</keyword>
<proteinExistence type="predicted"/>
<dbReference type="Proteomes" id="UP000680514">
    <property type="component" value="Chromosome"/>
</dbReference>
<feature type="transmembrane region" description="Helical" evidence="1">
    <location>
        <begin position="50"/>
        <end position="71"/>
    </location>
</feature>
<accession>A0ABM7QGG5</accession>
<dbReference type="EMBL" id="AP024546">
    <property type="protein sequence ID" value="BCT96751.1"/>
    <property type="molecule type" value="Genomic_DNA"/>
</dbReference>
<evidence type="ECO:0000256" key="1">
    <source>
        <dbReference type="SAM" id="Phobius"/>
    </source>
</evidence>